<protein>
    <submittedName>
        <fullName evidence="1">Uncharacterized protein</fullName>
    </submittedName>
</protein>
<keyword evidence="2" id="KW-1185">Reference proteome</keyword>
<sequence>MYRFNSHLNIALPDLQRPVPWHQSVTPLQKPPEQWHAWNLHTYSQIPSTIHCKRLCLTIDCPKQLDHSKTNEN</sequence>
<dbReference type="EMBL" id="JBAWTH010000004">
    <property type="protein sequence ID" value="KAL2292017.1"/>
    <property type="molecule type" value="Genomic_DNA"/>
</dbReference>
<gene>
    <name evidence="1" type="ORF">FJTKL_10700</name>
</gene>
<comment type="caution">
    <text evidence="1">The sequence shown here is derived from an EMBL/GenBank/DDBJ whole genome shotgun (WGS) entry which is preliminary data.</text>
</comment>
<reference evidence="1 2" key="1">
    <citation type="submission" date="2024-03" db="EMBL/GenBank/DDBJ databases">
        <title>A high-quality draft genome sequence of Diaporthe vaccinii, a causative agent of upright dieback and viscid rot disease in cranberry plants.</title>
        <authorList>
            <person name="Sarrasin M."/>
            <person name="Lang B.F."/>
            <person name="Burger G."/>
        </authorList>
    </citation>
    <scope>NUCLEOTIDE SEQUENCE [LARGE SCALE GENOMIC DNA]</scope>
    <source>
        <strain evidence="1 2">IS7</strain>
    </source>
</reference>
<evidence type="ECO:0000313" key="2">
    <source>
        <dbReference type="Proteomes" id="UP001600888"/>
    </source>
</evidence>
<accession>A0ABR4FBI1</accession>
<proteinExistence type="predicted"/>
<evidence type="ECO:0000313" key="1">
    <source>
        <dbReference type="EMBL" id="KAL2292017.1"/>
    </source>
</evidence>
<dbReference type="Proteomes" id="UP001600888">
    <property type="component" value="Unassembled WGS sequence"/>
</dbReference>
<name>A0ABR4FBI1_9PEZI</name>
<organism evidence="1 2">
    <name type="scientific">Diaporthe vaccinii</name>
    <dbReference type="NCBI Taxonomy" id="105482"/>
    <lineage>
        <taxon>Eukaryota</taxon>
        <taxon>Fungi</taxon>
        <taxon>Dikarya</taxon>
        <taxon>Ascomycota</taxon>
        <taxon>Pezizomycotina</taxon>
        <taxon>Sordariomycetes</taxon>
        <taxon>Sordariomycetidae</taxon>
        <taxon>Diaporthales</taxon>
        <taxon>Diaporthaceae</taxon>
        <taxon>Diaporthe</taxon>
        <taxon>Diaporthe eres species complex</taxon>
    </lineage>
</organism>